<comment type="caution">
    <text evidence="1">The sequence shown here is derived from an EMBL/GenBank/DDBJ whole genome shotgun (WGS) entry which is preliminary data.</text>
</comment>
<organism evidence="1 2">
    <name type="scientific">Sphingomonas glacialis</name>
    <dbReference type="NCBI Taxonomy" id="658225"/>
    <lineage>
        <taxon>Bacteria</taxon>
        <taxon>Pseudomonadati</taxon>
        <taxon>Pseudomonadota</taxon>
        <taxon>Alphaproteobacteria</taxon>
        <taxon>Sphingomonadales</taxon>
        <taxon>Sphingomonadaceae</taxon>
        <taxon>Sphingomonas</taxon>
    </lineage>
</organism>
<protein>
    <recommendedName>
        <fullName evidence="3">DUF2236 domain-containing protein</fullName>
    </recommendedName>
</protein>
<accession>A0ABQ3L9E8</accession>
<dbReference type="RefSeq" id="WP_189675018.1">
    <property type="nucleotide sequence ID" value="NZ_BNAQ01000001.1"/>
</dbReference>
<evidence type="ECO:0008006" key="3">
    <source>
        <dbReference type="Google" id="ProtNLM"/>
    </source>
</evidence>
<evidence type="ECO:0000313" key="1">
    <source>
        <dbReference type="EMBL" id="GHH09311.1"/>
    </source>
</evidence>
<proteinExistence type="predicted"/>
<name>A0ABQ3L9E8_9SPHN</name>
<dbReference type="EMBL" id="BNAQ01000001">
    <property type="protein sequence ID" value="GHH09311.1"/>
    <property type="molecule type" value="Genomic_DNA"/>
</dbReference>
<sequence>MTSETARAIRQIWSVHGTSEMVESIAASFAPFGVKGDQARAIAIAGVLAFREATPGMLAAGADEIDFQHFAGRSTEVAIAAAFDRMCGEALCDAQLRYGALVSRPSPPPMRVRLQGLSLVPNFIRRWLGWQEIGAFYAKPYRRGDQPIEER</sequence>
<keyword evidence="2" id="KW-1185">Reference proteome</keyword>
<dbReference type="Proteomes" id="UP000652430">
    <property type="component" value="Unassembled WGS sequence"/>
</dbReference>
<gene>
    <name evidence="1" type="ORF">GCM10008023_05830</name>
</gene>
<evidence type="ECO:0000313" key="2">
    <source>
        <dbReference type="Proteomes" id="UP000652430"/>
    </source>
</evidence>
<reference evidence="2" key="1">
    <citation type="journal article" date="2019" name="Int. J. Syst. Evol. Microbiol.">
        <title>The Global Catalogue of Microorganisms (GCM) 10K type strain sequencing project: providing services to taxonomists for standard genome sequencing and annotation.</title>
        <authorList>
            <consortium name="The Broad Institute Genomics Platform"/>
            <consortium name="The Broad Institute Genome Sequencing Center for Infectious Disease"/>
            <person name="Wu L."/>
            <person name="Ma J."/>
        </authorList>
    </citation>
    <scope>NUCLEOTIDE SEQUENCE [LARGE SCALE GENOMIC DNA]</scope>
    <source>
        <strain evidence="2">CGMCC 1.8957</strain>
    </source>
</reference>